<dbReference type="AlphaFoldDB" id="A0AA39PHJ3"/>
<dbReference type="Proteomes" id="UP001175228">
    <property type="component" value="Unassembled WGS sequence"/>
</dbReference>
<keyword evidence="3" id="KW-1185">Reference proteome</keyword>
<dbReference type="SUPFAM" id="SSF103473">
    <property type="entry name" value="MFS general substrate transporter"/>
    <property type="match status" value="1"/>
</dbReference>
<gene>
    <name evidence="2" type="ORF">EDD18DRAFT_1112013</name>
</gene>
<accession>A0AA39PHJ3</accession>
<proteinExistence type="predicted"/>
<feature type="transmembrane region" description="Helical" evidence="1">
    <location>
        <begin position="102"/>
        <end position="124"/>
    </location>
</feature>
<evidence type="ECO:0008006" key="4">
    <source>
        <dbReference type="Google" id="ProtNLM"/>
    </source>
</evidence>
<evidence type="ECO:0000256" key="1">
    <source>
        <dbReference type="SAM" id="Phobius"/>
    </source>
</evidence>
<dbReference type="InterPro" id="IPR036259">
    <property type="entry name" value="MFS_trans_sf"/>
</dbReference>
<keyword evidence="1" id="KW-0812">Transmembrane</keyword>
<evidence type="ECO:0000313" key="2">
    <source>
        <dbReference type="EMBL" id="KAK0484209.1"/>
    </source>
</evidence>
<keyword evidence="1" id="KW-1133">Transmembrane helix</keyword>
<sequence>MLSLAKPHEVYQFLLVQGFGMGMGVGFSEEESCSHGKCSGKCVQLSIVLGPVGGILYPISSHSSFIPFINIAFLVVANLIMKPRWLTRKHSPVDMSQILNDPPYWVMIVGIWGIFILCTFYFYLQLFSETHGVDSNFLNWMLPILNAGAPCGRFMPNFLANKYGSLNGMLWALLGIRSIAGVALFGLVYGFNSGMFLTLASPAIAAFTHSSTLDDIG</sequence>
<protein>
    <recommendedName>
        <fullName evidence="4">MFS general substrate transporter</fullName>
    </recommendedName>
</protein>
<feature type="transmembrane region" description="Helical" evidence="1">
    <location>
        <begin position="169"/>
        <end position="191"/>
    </location>
</feature>
<evidence type="ECO:0000313" key="3">
    <source>
        <dbReference type="Proteomes" id="UP001175228"/>
    </source>
</evidence>
<dbReference type="EMBL" id="JAUEPU010000057">
    <property type="protein sequence ID" value="KAK0484209.1"/>
    <property type="molecule type" value="Genomic_DNA"/>
</dbReference>
<feature type="transmembrane region" description="Helical" evidence="1">
    <location>
        <begin position="65"/>
        <end position="81"/>
    </location>
</feature>
<organism evidence="2 3">
    <name type="scientific">Armillaria luteobubalina</name>
    <dbReference type="NCBI Taxonomy" id="153913"/>
    <lineage>
        <taxon>Eukaryota</taxon>
        <taxon>Fungi</taxon>
        <taxon>Dikarya</taxon>
        <taxon>Basidiomycota</taxon>
        <taxon>Agaricomycotina</taxon>
        <taxon>Agaricomycetes</taxon>
        <taxon>Agaricomycetidae</taxon>
        <taxon>Agaricales</taxon>
        <taxon>Marasmiineae</taxon>
        <taxon>Physalacriaceae</taxon>
        <taxon>Armillaria</taxon>
    </lineage>
</organism>
<reference evidence="2" key="1">
    <citation type="submission" date="2023-06" db="EMBL/GenBank/DDBJ databases">
        <authorList>
            <consortium name="Lawrence Berkeley National Laboratory"/>
            <person name="Ahrendt S."/>
            <person name="Sahu N."/>
            <person name="Indic B."/>
            <person name="Wong-Bajracharya J."/>
            <person name="Merenyi Z."/>
            <person name="Ke H.-M."/>
            <person name="Monk M."/>
            <person name="Kocsube S."/>
            <person name="Drula E."/>
            <person name="Lipzen A."/>
            <person name="Balint B."/>
            <person name="Henrissat B."/>
            <person name="Andreopoulos B."/>
            <person name="Martin F.M."/>
            <person name="Harder C.B."/>
            <person name="Rigling D."/>
            <person name="Ford K.L."/>
            <person name="Foster G.D."/>
            <person name="Pangilinan J."/>
            <person name="Papanicolaou A."/>
            <person name="Barry K."/>
            <person name="LaButti K."/>
            <person name="Viragh M."/>
            <person name="Koriabine M."/>
            <person name="Yan M."/>
            <person name="Riley R."/>
            <person name="Champramary S."/>
            <person name="Plett K.L."/>
            <person name="Tsai I.J."/>
            <person name="Slot J."/>
            <person name="Sipos G."/>
            <person name="Plett J."/>
            <person name="Nagy L.G."/>
            <person name="Grigoriev I.V."/>
        </authorList>
    </citation>
    <scope>NUCLEOTIDE SEQUENCE</scope>
    <source>
        <strain evidence="2">HWK02</strain>
    </source>
</reference>
<name>A0AA39PHJ3_9AGAR</name>
<keyword evidence="1" id="KW-0472">Membrane</keyword>
<comment type="caution">
    <text evidence="2">The sequence shown here is derived from an EMBL/GenBank/DDBJ whole genome shotgun (WGS) entry which is preliminary data.</text>
</comment>